<accession>A0A1F8CIM8</accession>
<dbReference type="GO" id="GO:0015986">
    <property type="term" value="P:proton motive force-driven ATP synthesis"/>
    <property type="evidence" value="ECO:0007669"/>
    <property type="project" value="InterPro"/>
</dbReference>
<dbReference type="GO" id="GO:0045259">
    <property type="term" value="C:proton-transporting ATP synthase complex"/>
    <property type="evidence" value="ECO:0007669"/>
    <property type="project" value="UniProtKB-KW"/>
</dbReference>
<feature type="domain" description="ATP synthase F1 complex delta/epsilon subunit N-terminal" evidence="2">
    <location>
        <begin position="9"/>
        <end position="82"/>
    </location>
</feature>
<evidence type="ECO:0000313" key="4">
    <source>
        <dbReference type="Proteomes" id="UP000179241"/>
    </source>
</evidence>
<evidence type="ECO:0000259" key="2">
    <source>
        <dbReference type="Pfam" id="PF02823"/>
    </source>
</evidence>
<gene>
    <name evidence="3" type="ORF">A2188_02425</name>
</gene>
<dbReference type="AlphaFoldDB" id="A0A1F8CIM8"/>
<protein>
    <recommendedName>
        <fullName evidence="2">ATP synthase F1 complex delta/epsilon subunit N-terminal domain-containing protein</fullName>
    </recommendedName>
</protein>
<organism evidence="3 4">
    <name type="scientific">Candidatus Woesebacteria bacterium RIFOXYA1_FULL_43_9</name>
    <dbReference type="NCBI Taxonomy" id="1802534"/>
    <lineage>
        <taxon>Bacteria</taxon>
        <taxon>Candidatus Woeseibacteriota</taxon>
    </lineage>
</organism>
<name>A0A1F8CIM8_9BACT</name>
<dbReference type="InterPro" id="IPR020546">
    <property type="entry name" value="ATP_synth_F1_dsu/esu_N"/>
</dbReference>
<evidence type="ECO:0000313" key="3">
    <source>
        <dbReference type="EMBL" id="OGM76223.1"/>
    </source>
</evidence>
<sequence length="84" mass="9647">MNQVPKIQLLIRRKDKVFFEGLVNAVSSVNEVGPFDILPFHANFVCTANQYVRIYLDGNLTRDYEIPKGVLYVKDNRVEVYVGV</sequence>
<dbReference type="Gene3D" id="2.60.15.10">
    <property type="entry name" value="F0F1 ATP synthase delta/epsilon subunit, N-terminal"/>
    <property type="match status" value="1"/>
</dbReference>
<dbReference type="SUPFAM" id="SSF51344">
    <property type="entry name" value="Epsilon subunit of F1F0-ATP synthase N-terminal domain"/>
    <property type="match status" value="1"/>
</dbReference>
<reference evidence="3 4" key="1">
    <citation type="journal article" date="2016" name="Nat. Commun.">
        <title>Thousands of microbial genomes shed light on interconnected biogeochemical processes in an aquifer system.</title>
        <authorList>
            <person name="Anantharaman K."/>
            <person name="Brown C.T."/>
            <person name="Hug L.A."/>
            <person name="Sharon I."/>
            <person name="Castelle C.J."/>
            <person name="Probst A.J."/>
            <person name="Thomas B.C."/>
            <person name="Singh A."/>
            <person name="Wilkins M.J."/>
            <person name="Karaoz U."/>
            <person name="Brodie E.L."/>
            <person name="Williams K.H."/>
            <person name="Hubbard S.S."/>
            <person name="Banfield J.F."/>
        </authorList>
    </citation>
    <scope>NUCLEOTIDE SEQUENCE [LARGE SCALE GENOMIC DNA]</scope>
</reference>
<keyword evidence="1" id="KW-0066">ATP synthesis</keyword>
<evidence type="ECO:0000256" key="1">
    <source>
        <dbReference type="ARBA" id="ARBA00023196"/>
    </source>
</evidence>
<comment type="caution">
    <text evidence="3">The sequence shown here is derived from an EMBL/GenBank/DDBJ whole genome shotgun (WGS) entry which is preliminary data.</text>
</comment>
<proteinExistence type="predicted"/>
<keyword evidence="1" id="KW-0139">CF(1)</keyword>
<dbReference type="InterPro" id="IPR036771">
    <property type="entry name" value="ATPsynth_dsu/esu_N"/>
</dbReference>
<dbReference type="Proteomes" id="UP000179241">
    <property type="component" value="Unassembled WGS sequence"/>
</dbReference>
<dbReference type="EMBL" id="MGHU01000061">
    <property type="protein sequence ID" value="OGM76223.1"/>
    <property type="molecule type" value="Genomic_DNA"/>
</dbReference>
<dbReference type="Pfam" id="PF02823">
    <property type="entry name" value="ATP-synt_DE_N"/>
    <property type="match status" value="1"/>
</dbReference>